<keyword evidence="3" id="KW-1185">Reference proteome</keyword>
<gene>
    <name evidence="2" type="ORF">FCS21_07340</name>
</gene>
<dbReference type="GO" id="GO:0016787">
    <property type="term" value="F:hydrolase activity"/>
    <property type="evidence" value="ECO:0007669"/>
    <property type="project" value="UniProtKB-KW"/>
</dbReference>
<feature type="domain" description="Serine aminopeptidase S33" evidence="1">
    <location>
        <begin position="48"/>
        <end position="193"/>
    </location>
</feature>
<dbReference type="OrthoDB" id="249225at2"/>
<protein>
    <submittedName>
        <fullName evidence="2">Hydrolase 1, exosortase A system-associated</fullName>
    </submittedName>
</protein>
<accession>A0A8H2JLM9</accession>
<dbReference type="Pfam" id="PF12146">
    <property type="entry name" value="Hydrolase_4"/>
    <property type="match status" value="1"/>
</dbReference>
<dbReference type="InterPro" id="IPR017531">
    <property type="entry name" value="Hydrolase-1_PEP"/>
</dbReference>
<dbReference type="Proteomes" id="UP000307702">
    <property type="component" value="Unassembled WGS sequence"/>
</dbReference>
<comment type="caution">
    <text evidence="2">The sequence shown here is derived from an EMBL/GenBank/DDBJ whole genome shotgun (WGS) entry which is preliminary data.</text>
</comment>
<dbReference type="Gene3D" id="3.40.50.1820">
    <property type="entry name" value="alpha/beta hydrolase"/>
    <property type="match status" value="1"/>
</dbReference>
<evidence type="ECO:0000313" key="2">
    <source>
        <dbReference type="EMBL" id="TMM45630.1"/>
    </source>
</evidence>
<sequence length="294" mass="32953">MVKEQGVIFNSNGQQLIAIEHLPLSTTEGVNKKGVIIVVGGPQTRVGSHRLFVQLARALAKQGVVVFRFDYSGAGDSEGKVSAFTDIQADIDAAINTFEQRHPDIIELSLWGLCDAASAILLYVNQYSQRSQSSAQAKIKHLFLVNPWVRQAQTEAKAYLRSYYVKRLLSKSFWQKLLAGQIKAKSALTDIQDFHQQSKTSDIDTNDSFVTHMLQGVSQFSGECTFVLSSNDLTADEFKLLINTNQQWRKVMASQTIKVETIKNADHTFSQQHLKSQLIYLVCDILQRKKQVNS</sequence>
<dbReference type="InterPro" id="IPR029058">
    <property type="entry name" value="AB_hydrolase_fold"/>
</dbReference>
<dbReference type="InterPro" id="IPR022742">
    <property type="entry name" value="Hydrolase_4"/>
</dbReference>
<dbReference type="EMBL" id="SZVP01000005">
    <property type="protein sequence ID" value="TMM45630.1"/>
    <property type="molecule type" value="Genomic_DNA"/>
</dbReference>
<name>A0A8H2JLM9_9GAMM</name>
<evidence type="ECO:0000259" key="1">
    <source>
        <dbReference type="Pfam" id="PF12146"/>
    </source>
</evidence>
<dbReference type="SUPFAM" id="SSF53474">
    <property type="entry name" value="alpha/beta-Hydrolases"/>
    <property type="match status" value="1"/>
</dbReference>
<dbReference type="AlphaFoldDB" id="A0A8H2JLM9"/>
<reference evidence="2 3" key="1">
    <citation type="submission" date="2019-05" db="EMBL/GenBank/DDBJ databases">
        <title>Colwellia ponticola sp. nov., isolated from seawater.</title>
        <authorList>
            <person name="Yoon J.-H."/>
        </authorList>
    </citation>
    <scope>NUCLEOTIDE SEQUENCE [LARGE SCALE GENOMIC DNA]</scope>
    <source>
        <strain evidence="2 3">OISW-25</strain>
    </source>
</reference>
<keyword evidence="2" id="KW-0378">Hydrolase</keyword>
<proteinExistence type="predicted"/>
<evidence type="ECO:0000313" key="3">
    <source>
        <dbReference type="Proteomes" id="UP000307702"/>
    </source>
</evidence>
<dbReference type="NCBIfam" id="TIGR03100">
    <property type="entry name" value="hydr1_PEP"/>
    <property type="match status" value="1"/>
</dbReference>
<organism evidence="2 3">
    <name type="scientific">Colwellia ponticola</name>
    <dbReference type="NCBI Taxonomy" id="2304625"/>
    <lineage>
        <taxon>Bacteria</taxon>
        <taxon>Pseudomonadati</taxon>
        <taxon>Pseudomonadota</taxon>
        <taxon>Gammaproteobacteria</taxon>
        <taxon>Alteromonadales</taxon>
        <taxon>Colwelliaceae</taxon>
        <taxon>Colwellia</taxon>
    </lineage>
</organism>